<comment type="caution">
    <text evidence="1">The sequence shown here is derived from an EMBL/GenBank/DDBJ whole genome shotgun (WGS) entry which is preliminary data.</text>
</comment>
<dbReference type="Pfam" id="PF07215">
    <property type="entry name" value="DUF1419"/>
    <property type="match status" value="1"/>
</dbReference>
<name>A0AAE2W1V8_9RHOB</name>
<reference evidence="1 2" key="1">
    <citation type="submission" date="2021-01" db="EMBL/GenBank/DDBJ databases">
        <title>Diatom-associated Roseobacters Show Island Model of Population Structure.</title>
        <authorList>
            <person name="Qu L."/>
            <person name="Feng X."/>
            <person name="Chen Y."/>
            <person name="Li L."/>
            <person name="Wang X."/>
            <person name="Hu Z."/>
            <person name="Wang H."/>
            <person name="Luo H."/>
        </authorList>
    </citation>
    <scope>NUCLEOTIDE SEQUENCE [LARGE SCALE GENOMIC DNA]</scope>
    <source>
        <strain evidence="1 2">TR60-84</strain>
    </source>
</reference>
<evidence type="ECO:0000313" key="2">
    <source>
        <dbReference type="Proteomes" id="UP000732193"/>
    </source>
</evidence>
<proteinExistence type="predicted"/>
<dbReference type="RefSeq" id="WP_203243526.1">
    <property type="nucleotide sequence ID" value="NZ_JAFBRH010000008.1"/>
</dbReference>
<organism evidence="1 2">
    <name type="scientific">Sulfitobacter geojensis</name>
    <dbReference type="NCBI Taxonomy" id="1342299"/>
    <lineage>
        <taxon>Bacteria</taxon>
        <taxon>Pseudomonadati</taxon>
        <taxon>Pseudomonadota</taxon>
        <taxon>Alphaproteobacteria</taxon>
        <taxon>Rhodobacterales</taxon>
        <taxon>Roseobacteraceae</taxon>
        <taxon>Sulfitobacter</taxon>
    </lineage>
</organism>
<dbReference type="EMBL" id="JAFBRM010000009">
    <property type="protein sequence ID" value="MBM1715803.1"/>
    <property type="molecule type" value="Genomic_DNA"/>
</dbReference>
<protein>
    <submittedName>
        <fullName evidence="1">DUF1419 domain-containing protein</fullName>
    </submittedName>
</protein>
<sequence>MYFEDDDDLIAALDGSRTATHPHELDRIADGRCDYDATFALINRYQASSAHAQIGFKAGQWFETTEEIYWYFLECLPPLHQTSIGFVMMECTMGDLYEAFFEIDGRFYCAVVTWPGPASFEASTAALVQEVRS</sequence>
<gene>
    <name evidence="1" type="ORF">JQV55_19695</name>
</gene>
<dbReference type="Proteomes" id="UP000732193">
    <property type="component" value="Unassembled WGS sequence"/>
</dbReference>
<accession>A0AAE2W1V8</accession>
<dbReference type="InterPro" id="IPR009862">
    <property type="entry name" value="DUF1419"/>
</dbReference>
<dbReference type="AlphaFoldDB" id="A0AAE2W1V8"/>
<evidence type="ECO:0000313" key="1">
    <source>
        <dbReference type="EMBL" id="MBM1715803.1"/>
    </source>
</evidence>
<keyword evidence="2" id="KW-1185">Reference proteome</keyword>